<sequence length="89" mass="10418">MPFKLRKEVYLLSRQQVSPVKPKFKEEQRFEEDTSRKKSGSTRSIRPSIKNKYKERVCSRNSKHLQIQFFAEKSPRKRGKASAAPTPPP</sequence>
<feature type="region of interest" description="Disordered" evidence="1">
    <location>
        <begin position="69"/>
        <end position="89"/>
    </location>
</feature>
<evidence type="ECO:0000313" key="3">
    <source>
        <dbReference type="Proteomes" id="UP000652761"/>
    </source>
</evidence>
<feature type="region of interest" description="Disordered" evidence="1">
    <location>
        <begin position="17"/>
        <end position="56"/>
    </location>
</feature>
<proteinExistence type="predicted"/>
<organism evidence="2 3">
    <name type="scientific">Colocasia esculenta</name>
    <name type="common">Wild taro</name>
    <name type="synonym">Arum esculentum</name>
    <dbReference type="NCBI Taxonomy" id="4460"/>
    <lineage>
        <taxon>Eukaryota</taxon>
        <taxon>Viridiplantae</taxon>
        <taxon>Streptophyta</taxon>
        <taxon>Embryophyta</taxon>
        <taxon>Tracheophyta</taxon>
        <taxon>Spermatophyta</taxon>
        <taxon>Magnoliopsida</taxon>
        <taxon>Liliopsida</taxon>
        <taxon>Araceae</taxon>
        <taxon>Aroideae</taxon>
        <taxon>Colocasieae</taxon>
        <taxon>Colocasia</taxon>
    </lineage>
</organism>
<accession>A0A843W4Y7</accession>
<feature type="compositionally biased region" description="Basic and acidic residues" evidence="1">
    <location>
        <begin position="23"/>
        <end position="36"/>
    </location>
</feature>
<evidence type="ECO:0000256" key="1">
    <source>
        <dbReference type="SAM" id="MobiDB-lite"/>
    </source>
</evidence>
<comment type="caution">
    <text evidence="2">The sequence shown here is derived from an EMBL/GenBank/DDBJ whole genome shotgun (WGS) entry which is preliminary data.</text>
</comment>
<keyword evidence="3" id="KW-1185">Reference proteome</keyword>
<dbReference type="AlphaFoldDB" id="A0A843W4Y7"/>
<dbReference type="Proteomes" id="UP000652761">
    <property type="component" value="Unassembled WGS sequence"/>
</dbReference>
<dbReference type="EMBL" id="NMUH01002331">
    <property type="protein sequence ID" value="MQL99323.1"/>
    <property type="molecule type" value="Genomic_DNA"/>
</dbReference>
<protein>
    <submittedName>
        <fullName evidence="2">Uncharacterized protein</fullName>
    </submittedName>
</protein>
<name>A0A843W4Y7_COLES</name>
<evidence type="ECO:0000313" key="2">
    <source>
        <dbReference type="EMBL" id="MQL99323.1"/>
    </source>
</evidence>
<reference evidence="2" key="1">
    <citation type="submission" date="2017-07" db="EMBL/GenBank/DDBJ databases">
        <title>Taro Niue Genome Assembly and Annotation.</title>
        <authorList>
            <person name="Atibalentja N."/>
            <person name="Keating K."/>
            <person name="Fields C.J."/>
        </authorList>
    </citation>
    <scope>NUCLEOTIDE SEQUENCE</scope>
    <source>
        <strain evidence="2">Niue_2</strain>
        <tissue evidence="2">Leaf</tissue>
    </source>
</reference>
<gene>
    <name evidence="2" type="ORF">Taro_032047</name>
</gene>